<name>A0A1H7PFC5_9BACT</name>
<dbReference type="Gene3D" id="2.60.120.620">
    <property type="entry name" value="q2cbj1_9rhob like domain"/>
    <property type="match status" value="1"/>
</dbReference>
<dbReference type="RefSeq" id="WP_089908663.1">
    <property type="nucleotide sequence ID" value="NZ_FOBB01000002.1"/>
</dbReference>
<accession>A0A1H7PFC5</accession>
<dbReference type="PANTHER" id="PTHR20883:SF46">
    <property type="entry name" value="PHYTANOYL-COA HYDROXYLASE"/>
    <property type="match status" value="1"/>
</dbReference>
<dbReference type="OrthoDB" id="9814777at2"/>
<organism evidence="1 2">
    <name type="scientific">Chitinophaga rupis</name>
    <dbReference type="NCBI Taxonomy" id="573321"/>
    <lineage>
        <taxon>Bacteria</taxon>
        <taxon>Pseudomonadati</taxon>
        <taxon>Bacteroidota</taxon>
        <taxon>Chitinophagia</taxon>
        <taxon>Chitinophagales</taxon>
        <taxon>Chitinophagaceae</taxon>
        <taxon>Chitinophaga</taxon>
    </lineage>
</organism>
<keyword evidence="2" id="KW-1185">Reference proteome</keyword>
<reference evidence="1 2" key="1">
    <citation type="submission" date="2016-10" db="EMBL/GenBank/DDBJ databases">
        <authorList>
            <person name="de Groot N.N."/>
        </authorList>
    </citation>
    <scope>NUCLEOTIDE SEQUENCE [LARGE SCALE GENOMIC DNA]</scope>
    <source>
        <strain evidence="1 2">DSM 21039</strain>
    </source>
</reference>
<keyword evidence="1" id="KW-0560">Oxidoreductase</keyword>
<evidence type="ECO:0000313" key="2">
    <source>
        <dbReference type="Proteomes" id="UP000198984"/>
    </source>
</evidence>
<dbReference type="GO" id="GO:0016706">
    <property type="term" value="F:2-oxoglutarate-dependent dioxygenase activity"/>
    <property type="evidence" value="ECO:0007669"/>
    <property type="project" value="UniProtKB-ARBA"/>
</dbReference>
<sequence>MGVITAAQIEAFNHDGYLVMNDLLTPDEINYYRDIYQQFLDDKINTGKFRSDLGGFSDGTRSSATRERITQIMLPGRLLPSLLNEVLHVRTLAIARELLGDDMDMDFDMLIDKAPFTNTPTPWHQDCAYWISMPDTRAASCWVALDDAVKDNGCMWYVPGSHRQPVRAHRPAGSGGGALMCDAEEKEGVAVEIKAGSCVWHQGATLHYSRGNSTGNRRRAFINNFRPAAMIQFERERGFDHTGEREVRNTSAKD</sequence>
<dbReference type="SUPFAM" id="SSF51197">
    <property type="entry name" value="Clavaminate synthase-like"/>
    <property type="match status" value="1"/>
</dbReference>
<dbReference type="AlphaFoldDB" id="A0A1H7PFC5"/>
<gene>
    <name evidence="1" type="ORF">SAMN04488505_10269</name>
</gene>
<dbReference type="EMBL" id="FOBB01000002">
    <property type="protein sequence ID" value="SEL34339.1"/>
    <property type="molecule type" value="Genomic_DNA"/>
</dbReference>
<protein>
    <submittedName>
        <fullName evidence="1">Ectoine hydroxylase-related dioxygenase, phytanoyl-CoA dioxygenase (PhyH) family</fullName>
    </submittedName>
</protein>
<dbReference type="Proteomes" id="UP000198984">
    <property type="component" value="Unassembled WGS sequence"/>
</dbReference>
<dbReference type="Pfam" id="PF05721">
    <property type="entry name" value="PhyH"/>
    <property type="match status" value="1"/>
</dbReference>
<dbReference type="InterPro" id="IPR008775">
    <property type="entry name" value="Phytyl_CoA_dOase-like"/>
</dbReference>
<evidence type="ECO:0000313" key="1">
    <source>
        <dbReference type="EMBL" id="SEL34339.1"/>
    </source>
</evidence>
<proteinExistence type="predicted"/>
<dbReference type="GO" id="GO:0005506">
    <property type="term" value="F:iron ion binding"/>
    <property type="evidence" value="ECO:0007669"/>
    <property type="project" value="UniProtKB-ARBA"/>
</dbReference>
<keyword evidence="1" id="KW-0223">Dioxygenase</keyword>
<dbReference type="PANTHER" id="PTHR20883">
    <property type="entry name" value="PHYTANOYL-COA DIOXYGENASE DOMAIN CONTAINING 1"/>
    <property type="match status" value="1"/>
</dbReference>
<dbReference type="STRING" id="573321.SAMN04488505_10269"/>